<keyword evidence="2" id="KW-0229">DNA integration</keyword>
<dbReference type="InterPro" id="IPR038488">
    <property type="entry name" value="Integrase_DNA-bd_sf"/>
</dbReference>
<dbReference type="InterPro" id="IPR002104">
    <property type="entry name" value="Integrase_catalytic"/>
</dbReference>
<comment type="caution">
    <text evidence="6">The sequence shown here is derived from an EMBL/GenBank/DDBJ whole genome shotgun (WGS) entry which is preliminary data.</text>
</comment>
<evidence type="ECO:0000256" key="4">
    <source>
        <dbReference type="ARBA" id="ARBA00023172"/>
    </source>
</evidence>
<dbReference type="PANTHER" id="PTHR30629:SF2">
    <property type="entry name" value="PROPHAGE INTEGRASE INTS-RELATED"/>
    <property type="match status" value="1"/>
</dbReference>
<dbReference type="InterPro" id="IPR011010">
    <property type="entry name" value="DNA_brk_join_enz"/>
</dbReference>
<evidence type="ECO:0000313" key="7">
    <source>
        <dbReference type="Proteomes" id="UP001198602"/>
    </source>
</evidence>
<dbReference type="PANTHER" id="PTHR30629">
    <property type="entry name" value="PROPHAGE INTEGRASE"/>
    <property type="match status" value="1"/>
</dbReference>
<dbReference type="Gene3D" id="1.10.443.10">
    <property type="entry name" value="Intergrase catalytic core"/>
    <property type="match status" value="1"/>
</dbReference>
<dbReference type="Proteomes" id="UP001198602">
    <property type="component" value="Unassembled WGS sequence"/>
</dbReference>
<dbReference type="EMBL" id="JAHYBX010000003">
    <property type="protein sequence ID" value="MCA1856415.1"/>
    <property type="molecule type" value="Genomic_DNA"/>
</dbReference>
<dbReference type="Gene3D" id="1.10.150.130">
    <property type="match status" value="1"/>
</dbReference>
<evidence type="ECO:0000259" key="5">
    <source>
        <dbReference type="PROSITE" id="PS51898"/>
    </source>
</evidence>
<keyword evidence="7" id="KW-1185">Reference proteome</keyword>
<dbReference type="PROSITE" id="PS51898">
    <property type="entry name" value="TYR_RECOMBINASE"/>
    <property type="match status" value="1"/>
</dbReference>
<organism evidence="6 7">
    <name type="scientific">Massilia hydrophila</name>
    <dbReference type="NCBI Taxonomy" id="3044279"/>
    <lineage>
        <taxon>Bacteria</taxon>
        <taxon>Pseudomonadati</taxon>
        <taxon>Pseudomonadota</taxon>
        <taxon>Betaproteobacteria</taxon>
        <taxon>Burkholderiales</taxon>
        <taxon>Oxalobacteraceae</taxon>
        <taxon>Telluria group</taxon>
        <taxon>Massilia</taxon>
    </lineage>
</organism>
<dbReference type="InterPro" id="IPR050808">
    <property type="entry name" value="Phage_Integrase"/>
</dbReference>
<dbReference type="Gene3D" id="3.30.160.390">
    <property type="entry name" value="Integrase, DNA-binding domain"/>
    <property type="match status" value="1"/>
</dbReference>
<proteinExistence type="inferred from homology"/>
<evidence type="ECO:0000256" key="2">
    <source>
        <dbReference type="ARBA" id="ARBA00022908"/>
    </source>
</evidence>
<evidence type="ECO:0000256" key="3">
    <source>
        <dbReference type="ARBA" id="ARBA00023125"/>
    </source>
</evidence>
<accession>A0ABS7YDI6</accession>
<sequence length="418" mass="45903">MPSDRFNFTKASIEALPLPAAGERTTYHDQHTAGLQLRVTASGKKTFSLYKRAKGGKPERITLGSFTDGVTVEQARTKALKLKSAMSEGVSPTMALRAARAELTFGEAFDMYIRDHAVPHGLKSINNMRGDFERYLGALPKVPKKKHGKERGKSPGSVNWQDRKLSTINQSEVKDLRASLARECGSAAANHALKLVRVVFNKMGEWGEFQGKNPALDVGLLKIASKDRFLQKQELPPLFEALAKTTNTNIRDFILLSIMTGARRSNVLSMRWADINLERAEWRIPDTKNGDPVIIQLSREAVETLRTRASSVPSAEWVFPGSGKTGHMVSPKKGVNTILKSAKIEKLTIHDLRRTLGSWQAITGASLPIIGKSLGHKSIAATQIYARLSADPVRESVQRATGAIFEAATAKGKQINEQ</sequence>
<dbReference type="SUPFAM" id="SSF56349">
    <property type="entry name" value="DNA breaking-rejoining enzymes"/>
    <property type="match status" value="1"/>
</dbReference>
<keyword evidence="3" id="KW-0238">DNA-binding</keyword>
<keyword evidence="4" id="KW-0233">DNA recombination</keyword>
<dbReference type="InterPro" id="IPR010998">
    <property type="entry name" value="Integrase_recombinase_N"/>
</dbReference>
<dbReference type="Pfam" id="PF00589">
    <property type="entry name" value="Phage_integrase"/>
    <property type="match status" value="1"/>
</dbReference>
<evidence type="ECO:0000256" key="1">
    <source>
        <dbReference type="ARBA" id="ARBA00008857"/>
    </source>
</evidence>
<dbReference type="InterPro" id="IPR013762">
    <property type="entry name" value="Integrase-like_cat_sf"/>
</dbReference>
<dbReference type="RefSeq" id="WP_225238701.1">
    <property type="nucleotide sequence ID" value="NZ_JAHYBX010000003.1"/>
</dbReference>
<feature type="domain" description="Tyr recombinase" evidence="5">
    <location>
        <begin position="225"/>
        <end position="398"/>
    </location>
</feature>
<dbReference type="InterPro" id="IPR025166">
    <property type="entry name" value="Integrase_DNA_bind_dom"/>
</dbReference>
<dbReference type="Pfam" id="PF13356">
    <property type="entry name" value="Arm-DNA-bind_3"/>
    <property type="match status" value="1"/>
</dbReference>
<gene>
    <name evidence="6" type="ORF">LE190_10855</name>
</gene>
<protein>
    <submittedName>
        <fullName evidence="6">Site-specific integrase</fullName>
    </submittedName>
</protein>
<dbReference type="CDD" id="cd00796">
    <property type="entry name" value="INT_Rci_Hp1_C"/>
    <property type="match status" value="1"/>
</dbReference>
<name>A0ABS7YDI6_9BURK</name>
<reference evidence="6 7" key="1">
    <citation type="submission" date="2021-07" db="EMBL/GenBank/DDBJ databases">
        <title>Characterization of Violacein-producing bacteria and related species.</title>
        <authorList>
            <person name="Wilson H.S."/>
            <person name="De Leon M.E."/>
        </authorList>
    </citation>
    <scope>NUCLEOTIDE SEQUENCE [LARGE SCALE GENOMIC DNA]</scope>
    <source>
        <strain evidence="6 7">HSC-2F05</strain>
    </source>
</reference>
<evidence type="ECO:0000313" key="6">
    <source>
        <dbReference type="EMBL" id="MCA1856415.1"/>
    </source>
</evidence>
<comment type="similarity">
    <text evidence="1">Belongs to the 'phage' integrase family.</text>
</comment>